<dbReference type="PANTHER" id="PTHR33098:SF57">
    <property type="entry name" value="DUF4408 DOMAIN PROTEIN"/>
    <property type="match status" value="1"/>
</dbReference>
<dbReference type="EMBL" id="BQNB010018515">
    <property type="protein sequence ID" value="GJT75255.1"/>
    <property type="molecule type" value="Genomic_DNA"/>
</dbReference>
<dbReference type="Pfam" id="PF05553">
    <property type="entry name" value="DUF761"/>
    <property type="match status" value="1"/>
</dbReference>
<evidence type="ECO:0000313" key="5">
    <source>
        <dbReference type="Proteomes" id="UP001151760"/>
    </source>
</evidence>
<evidence type="ECO:0000256" key="1">
    <source>
        <dbReference type="SAM" id="MobiDB-lite"/>
    </source>
</evidence>
<dbReference type="InterPro" id="IPR025520">
    <property type="entry name" value="DUF4408"/>
</dbReference>
<keyword evidence="2" id="KW-1133">Transmembrane helix</keyword>
<feature type="region of interest" description="Disordered" evidence="1">
    <location>
        <begin position="196"/>
        <end position="221"/>
    </location>
</feature>
<name>A0ABQ5GJ22_9ASTR</name>
<dbReference type="Pfam" id="PF14364">
    <property type="entry name" value="DUF4408"/>
    <property type="match status" value="1"/>
</dbReference>
<feature type="transmembrane region" description="Helical" evidence="2">
    <location>
        <begin position="22"/>
        <end position="42"/>
    </location>
</feature>
<dbReference type="InterPro" id="IPR008480">
    <property type="entry name" value="DUF761_pln"/>
</dbReference>
<reference evidence="4" key="2">
    <citation type="submission" date="2022-01" db="EMBL/GenBank/DDBJ databases">
        <authorList>
            <person name="Yamashiro T."/>
            <person name="Shiraishi A."/>
            <person name="Satake H."/>
            <person name="Nakayama K."/>
        </authorList>
    </citation>
    <scope>NUCLEOTIDE SEQUENCE</scope>
</reference>
<reference evidence="4" key="1">
    <citation type="journal article" date="2022" name="Int. J. Mol. Sci.">
        <title>Draft Genome of Tanacetum Coccineum: Genomic Comparison of Closely Related Tanacetum-Family Plants.</title>
        <authorList>
            <person name="Yamashiro T."/>
            <person name="Shiraishi A."/>
            <person name="Nakayama K."/>
            <person name="Satake H."/>
        </authorList>
    </citation>
    <scope>NUCLEOTIDE SEQUENCE</scope>
</reference>
<comment type="caution">
    <text evidence="4">The sequence shown here is derived from an EMBL/GenBank/DDBJ whole genome shotgun (WGS) entry which is preliminary data.</text>
</comment>
<protein>
    <submittedName>
        <fullName evidence="4">BEACH domain-containing protein LvsA-like protein</fullName>
    </submittedName>
</protein>
<evidence type="ECO:0000256" key="2">
    <source>
        <dbReference type="SAM" id="Phobius"/>
    </source>
</evidence>
<keyword evidence="2" id="KW-0472">Membrane</keyword>
<feature type="domain" description="DUF4408" evidence="3">
    <location>
        <begin position="17"/>
        <end position="44"/>
    </location>
</feature>
<gene>
    <name evidence="4" type="ORF">Tco_1041980</name>
</gene>
<evidence type="ECO:0000313" key="4">
    <source>
        <dbReference type="EMBL" id="GJT75255.1"/>
    </source>
</evidence>
<dbReference type="PANTHER" id="PTHR33098">
    <property type="entry name" value="COTTON FIBER (DUF761)"/>
    <property type="match status" value="1"/>
</dbReference>
<dbReference type="Proteomes" id="UP001151760">
    <property type="component" value="Unassembled WGS sequence"/>
</dbReference>
<sequence length="254" mass="28850">MDTIHQMIGGHESIAVASMCAWFTPTILFCVSNLIIATLFIASKSNTNTTKHYDHYQNHDHDINESSVQGYSFTPRIPRVSSFLERAKSINLSSCIPTITTTKIVPCENTPISKTAKYTSLSRLAQSIHSPCSYDTQPDSPRYPSNKKPYTQIFTNLTGQLAQVPSIVQVKRFKSKTPKEKISAVEIKKTRSEVRHVSDDEDDVNMRRPETARARRNADDDAKAENFITKFREQLKLQRMDSINRHNDMLRPSS</sequence>
<keyword evidence="2" id="KW-0812">Transmembrane</keyword>
<accession>A0ABQ5GJ22</accession>
<evidence type="ECO:0000259" key="3">
    <source>
        <dbReference type="Pfam" id="PF14364"/>
    </source>
</evidence>
<organism evidence="4 5">
    <name type="scientific">Tanacetum coccineum</name>
    <dbReference type="NCBI Taxonomy" id="301880"/>
    <lineage>
        <taxon>Eukaryota</taxon>
        <taxon>Viridiplantae</taxon>
        <taxon>Streptophyta</taxon>
        <taxon>Embryophyta</taxon>
        <taxon>Tracheophyta</taxon>
        <taxon>Spermatophyta</taxon>
        <taxon>Magnoliopsida</taxon>
        <taxon>eudicotyledons</taxon>
        <taxon>Gunneridae</taxon>
        <taxon>Pentapetalae</taxon>
        <taxon>asterids</taxon>
        <taxon>campanulids</taxon>
        <taxon>Asterales</taxon>
        <taxon>Asteraceae</taxon>
        <taxon>Asteroideae</taxon>
        <taxon>Anthemideae</taxon>
        <taxon>Anthemidinae</taxon>
        <taxon>Tanacetum</taxon>
    </lineage>
</organism>
<proteinExistence type="predicted"/>
<keyword evidence="5" id="KW-1185">Reference proteome</keyword>